<reference evidence="1" key="1">
    <citation type="submission" date="2023-03" db="EMBL/GenBank/DDBJ databases">
        <title>Massive genome expansion in bonnet fungi (Mycena s.s.) driven by repeated elements and novel gene families across ecological guilds.</title>
        <authorList>
            <consortium name="Lawrence Berkeley National Laboratory"/>
            <person name="Harder C.B."/>
            <person name="Miyauchi S."/>
            <person name="Viragh M."/>
            <person name="Kuo A."/>
            <person name="Thoen E."/>
            <person name="Andreopoulos B."/>
            <person name="Lu D."/>
            <person name="Skrede I."/>
            <person name="Drula E."/>
            <person name="Henrissat B."/>
            <person name="Morin E."/>
            <person name="Kohler A."/>
            <person name="Barry K."/>
            <person name="LaButti K."/>
            <person name="Morin E."/>
            <person name="Salamov A."/>
            <person name="Lipzen A."/>
            <person name="Mereny Z."/>
            <person name="Hegedus B."/>
            <person name="Baldrian P."/>
            <person name="Stursova M."/>
            <person name="Weitz H."/>
            <person name="Taylor A."/>
            <person name="Grigoriev I.V."/>
            <person name="Nagy L.G."/>
            <person name="Martin F."/>
            <person name="Kauserud H."/>
        </authorList>
    </citation>
    <scope>NUCLEOTIDE SEQUENCE</scope>
    <source>
        <strain evidence="1">CBHHK002</strain>
    </source>
</reference>
<comment type="caution">
    <text evidence="1">The sequence shown here is derived from an EMBL/GenBank/DDBJ whole genome shotgun (WGS) entry which is preliminary data.</text>
</comment>
<dbReference type="EMBL" id="JARIHO010000139">
    <property type="protein sequence ID" value="KAJ7301289.1"/>
    <property type="molecule type" value="Genomic_DNA"/>
</dbReference>
<name>A0AAD6YY94_9AGAR</name>
<organism evidence="1 2">
    <name type="scientific">Mycena albidolilacea</name>
    <dbReference type="NCBI Taxonomy" id="1033008"/>
    <lineage>
        <taxon>Eukaryota</taxon>
        <taxon>Fungi</taxon>
        <taxon>Dikarya</taxon>
        <taxon>Basidiomycota</taxon>
        <taxon>Agaricomycotina</taxon>
        <taxon>Agaricomycetes</taxon>
        <taxon>Agaricomycetidae</taxon>
        <taxon>Agaricales</taxon>
        <taxon>Marasmiineae</taxon>
        <taxon>Mycenaceae</taxon>
        <taxon>Mycena</taxon>
    </lineage>
</organism>
<keyword evidence="2" id="KW-1185">Reference proteome</keyword>
<protein>
    <submittedName>
        <fullName evidence="1">Uncharacterized protein</fullName>
    </submittedName>
</protein>
<evidence type="ECO:0000313" key="1">
    <source>
        <dbReference type="EMBL" id="KAJ7301289.1"/>
    </source>
</evidence>
<proteinExistence type="predicted"/>
<dbReference type="Proteomes" id="UP001218218">
    <property type="component" value="Unassembled WGS sequence"/>
</dbReference>
<sequence length="966" mass="107201">MTHILLQDTDYDCINAVREGIAKRTPGWPRLQTGLLCPDGNTLHKRVWVKAPVSQGLERAMKVSELEVDLWIDAGRGGFEGTNNAALTSIRIDRFPFDEPRDLKHSYSIVVADQDQHGLFLYPENALVNKLEPDLKQAWRGNILVFKHGTKPTKAIVNITDSDVTFVEAILKCKLYANGGRDRFFATAELRRSMLLYLPLIPLFNYGRASRFTRGDVMSLARERVEHYTSPFFPSDLLPTLFFYQLEDHSAWIVGSVALAALSFSCDLPVPNNLNVITSASTEDAWITSMCDCMGYTLRSVPCGGFYAKLAQSRLIFTHKDVQVGGLPLKSIALLKRSDIVAQEDYRHGLPGADVFELFLRARSTLMANAVSAQELISTYVELTSNCQGVSGYTPAFTRPLDVSFIEWTSPFPDAIELLDSTETLGRPCGLACPGRTRVSTNIAGIGHWVWGGVSNFEWEEDANLIAMRKSDITYKSGDFCRNPHCGVRGVAPDSAERAIKLRPLAFSFDNDDTASNSHAKVRFFAITFRTDWIERTPSPVLTSILLWACGSYFEWDGEDLVLDHRNMPNLATNAKGTFLDTRLSLQLVCHEWNGLIMYCGTFWSSYTIGPFKSRTEFHKWSRRMTAVPSHIVIALPSVRTRTAGPSRGTASVSDDYVSVQDIIPLLRRQGGSCATLFIAAPDAPSLATLVEGIQDISFSAVSHLALVVCDMRDKSRTALRTKAMDNQPTLGGIPSPRCNPYMLRLKGVGLSWMNTTRIHYGNISTLSLHFLGSEAAPLAHELHSLLAHAAALERMSIHRVHVTGSYMPKSKIIMNSLKFLQYGPGGSETLGLLMANICAPAYHTREAGDLPLGVCCGARPLRAPPGLARPAVSTLDIAFASLQFLYGLHDNDVLPGLRALAHHETWFELLHNLAKWRPDLSRLVLYQPEEFIGIPIEMTPNETAVMLGLIDRLEYVSVLPKTWYT</sequence>
<gene>
    <name evidence="1" type="ORF">DFH08DRAFT_827696</name>
</gene>
<evidence type="ECO:0000313" key="2">
    <source>
        <dbReference type="Proteomes" id="UP001218218"/>
    </source>
</evidence>
<dbReference type="AlphaFoldDB" id="A0AAD6YY94"/>
<accession>A0AAD6YY94</accession>